<dbReference type="CDD" id="cd01193">
    <property type="entry name" value="INT_IntI_C"/>
    <property type="match status" value="1"/>
</dbReference>
<comment type="caution">
    <text evidence="13">The sequence shown here is derived from an EMBL/GenBank/DDBJ whole genome shotgun (WGS) entry which is preliminary data.</text>
</comment>
<keyword evidence="4" id="KW-0229">DNA integration</keyword>
<evidence type="ECO:0000256" key="9">
    <source>
        <dbReference type="PROSITE-ProRule" id="PRU01248"/>
    </source>
</evidence>
<evidence type="ECO:0000256" key="5">
    <source>
        <dbReference type="ARBA" id="ARBA00023125"/>
    </source>
</evidence>
<evidence type="ECO:0000256" key="4">
    <source>
        <dbReference type="ARBA" id="ARBA00022908"/>
    </source>
</evidence>
<dbReference type="Gene3D" id="1.10.150.130">
    <property type="match status" value="1"/>
</dbReference>
<keyword evidence="14" id="KW-1185">Reference proteome</keyword>
<evidence type="ECO:0000256" key="10">
    <source>
        <dbReference type="SAM" id="MobiDB-lite"/>
    </source>
</evidence>
<comment type="subcellular location">
    <subcellularLocation>
        <location evidence="1">Cytoplasm</location>
    </subcellularLocation>
</comment>
<evidence type="ECO:0000259" key="12">
    <source>
        <dbReference type="PROSITE" id="PS51900"/>
    </source>
</evidence>
<reference evidence="13 14" key="1">
    <citation type="submission" date="2019-12" db="EMBL/GenBank/DDBJ databases">
        <title>Novel species isolated from a subtropical stream in China.</title>
        <authorList>
            <person name="Lu H."/>
        </authorList>
    </citation>
    <scope>NUCLEOTIDE SEQUENCE [LARGE SCALE GENOMIC DNA]</scope>
    <source>
        <strain evidence="13 14">DS3</strain>
    </source>
</reference>
<dbReference type="InterPro" id="IPR050090">
    <property type="entry name" value="Tyrosine_recombinase_XerCD"/>
</dbReference>
<dbReference type="EMBL" id="WWCJ01000008">
    <property type="protein sequence ID" value="MYN02903.1"/>
    <property type="molecule type" value="Genomic_DNA"/>
</dbReference>
<dbReference type="GO" id="GO:0003677">
    <property type="term" value="F:DNA binding"/>
    <property type="evidence" value="ECO:0007669"/>
    <property type="project" value="UniProtKB-UniRule"/>
</dbReference>
<comment type="function">
    <text evidence="7">Site-specific tyrosine recombinase, which acts by catalyzing the cutting and rejoining of the recombining DNA molecules. The XerC-XerD complex is essential to convert dimers of the bacterial chromosome into monomers to permit their segregation at cell division. It also contributes to the segregational stability of plasmids.</text>
</comment>
<evidence type="ECO:0000313" key="14">
    <source>
        <dbReference type="Proteomes" id="UP000448575"/>
    </source>
</evidence>
<evidence type="ECO:0000256" key="8">
    <source>
        <dbReference type="ARBA" id="ARBA00038613"/>
    </source>
</evidence>
<keyword evidence="5 9" id="KW-0238">DNA-binding</keyword>
<evidence type="ECO:0000259" key="11">
    <source>
        <dbReference type="PROSITE" id="PS51898"/>
    </source>
</evidence>
<evidence type="ECO:0000256" key="6">
    <source>
        <dbReference type="ARBA" id="ARBA00023172"/>
    </source>
</evidence>
<dbReference type="Pfam" id="PF00589">
    <property type="entry name" value="Phage_integrase"/>
    <property type="match status" value="1"/>
</dbReference>
<dbReference type="GO" id="GO:0015074">
    <property type="term" value="P:DNA integration"/>
    <property type="evidence" value="ECO:0007669"/>
    <property type="project" value="UniProtKB-KW"/>
</dbReference>
<dbReference type="PROSITE" id="PS51898">
    <property type="entry name" value="TYR_RECOMBINASE"/>
    <property type="match status" value="1"/>
</dbReference>
<evidence type="ECO:0000256" key="3">
    <source>
        <dbReference type="ARBA" id="ARBA00022490"/>
    </source>
</evidence>
<evidence type="ECO:0000256" key="2">
    <source>
        <dbReference type="ARBA" id="ARBA00008857"/>
    </source>
</evidence>
<keyword evidence="6" id="KW-0233">DNA recombination</keyword>
<evidence type="ECO:0000313" key="13">
    <source>
        <dbReference type="EMBL" id="MYN02903.1"/>
    </source>
</evidence>
<name>A0A6N9HIH7_9BURK</name>
<feature type="domain" description="Core-binding (CB)" evidence="12">
    <location>
        <begin position="6"/>
        <end position="86"/>
    </location>
</feature>
<dbReference type="InterPro" id="IPR013762">
    <property type="entry name" value="Integrase-like_cat_sf"/>
</dbReference>
<dbReference type="InterPro" id="IPR011946">
    <property type="entry name" value="Integrase_integron-type"/>
</dbReference>
<keyword evidence="3" id="KW-0963">Cytoplasm</keyword>
<dbReference type="GO" id="GO:0006310">
    <property type="term" value="P:DNA recombination"/>
    <property type="evidence" value="ECO:0007669"/>
    <property type="project" value="UniProtKB-KW"/>
</dbReference>
<dbReference type="InterPro" id="IPR044068">
    <property type="entry name" value="CB"/>
</dbReference>
<comment type="subunit">
    <text evidence="8">Forms a cyclic heterotetrameric complex composed of two molecules of XerC and two molecules of XerD.</text>
</comment>
<dbReference type="InterPro" id="IPR004107">
    <property type="entry name" value="Integrase_SAM-like_N"/>
</dbReference>
<feature type="domain" description="Tyr recombinase" evidence="11">
    <location>
        <begin position="104"/>
        <end position="317"/>
    </location>
</feature>
<dbReference type="GO" id="GO:0005737">
    <property type="term" value="C:cytoplasm"/>
    <property type="evidence" value="ECO:0007669"/>
    <property type="project" value="UniProtKB-SubCell"/>
</dbReference>
<dbReference type="RefSeq" id="WP_161025893.1">
    <property type="nucleotide sequence ID" value="NZ_WWCJ01000008.1"/>
</dbReference>
<dbReference type="InterPro" id="IPR011010">
    <property type="entry name" value="DNA_brk_join_enz"/>
</dbReference>
<evidence type="ECO:0000256" key="1">
    <source>
        <dbReference type="ARBA" id="ARBA00004496"/>
    </source>
</evidence>
<proteinExistence type="inferred from homology"/>
<sequence length="334" mass="38382">MNSDQPKLLDQIRATIRTLHYSIRTEEAYVDWARRFILFHKKRHPRDMGKEEIEAFLTHLAVERRVSASTQSQAKAALLFLYQKVLKVDVDWLKDVVAAKQPQRLPTVLTVEEVRCLLAHMKGETWLIASLLYGTGMRVLEACRLRVLDIDFGNRQIVVRNGKGAKDRVTMLPDSLLAPLKAQLEVARLQHERDCAQGDGAVYLPFALDRKYPNAEKEWKWQYVFPATRLSRDPRSGEVRRHHVEEQRVQRAVRQAARDAGIQKKVSPHTLRHSCATHLLQSGYDIRTVQEILGHKDVRTTMIYTHVLNRGGRGVMSPLDRHDIRGGNQDLLQG</sequence>
<dbReference type="InterPro" id="IPR010998">
    <property type="entry name" value="Integrase_recombinase_N"/>
</dbReference>
<accession>A0A6N9HIH7</accession>
<protein>
    <submittedName>
        <fullName evidence="13">Integron integrase</fullName>
    </submittedName>
</protein>
<evidence type="ECO:0000256" key="7">
    <source>
        <dbReference type="ARBA" id="ARBA00037721"/>
    </source>
</evidence>
<comment type="similarity">
    <text evidence="2">Belongs to the 'phage' integrase family.</text>
</comment>
<dbReference type="Gene3D" id="1.10.443.10">
    <property type="entry name" value="Intergrase catalytic core"/>
    <property type="match status" value="1"/>
</dbReference>
<dbReference type="FunFam" id="1.10.443.10:FF:000007">
    <property type="entry name" value="Tyrosine recombinase XerC"/>
    <property type="match status" value="1"/>
</dbReference>
<dbReference type="PROSITE" id="PS51900">
    <property type="entry name" value="CB"/>
    <property type="match status" value="1"/>
</dbReference>
<dbReference type="SUPFAM" id="SSF56349">
    <property type="entry name" value="DNA breaking-rejoining enzymes"/>
    <property type="match status" value="1"/>
</dbReference>
<dbReference type="AlphaFoldDB" id="A0A6N9HIH7"/>
<feature type="region of interest" description="Disordered" evidence="10">
    <location>
        <begin position="314"/>
        <end position="334"/>
    </location>
</feature>
<organism evidence="13 14">
    <name type="scientific">Pseudoduganella guangdongensis</name>
    <dbReference type="NCBI Taxonomy" id="2692179"/>
    <lineage>
        <taxon>Bacteria</taxon>
        <taxon>Pseudomonadati</taxon>
        <taxon>Pseudomonadota</taxon>
        <taxon>Betaproteobacteria</taxon>
        <taxon>Burkholderiales</taxon>
        <taxon>Oxalobacteraceae</taxon>
        <taxon>Telluria group</taxon>
        <taxon>Pseudoduganella</taxon>
    </lineage>
</organism>
<dbReference type="Proteomes" id="UP000448575">
    <property type="component" value="Unassembled WGS sequence"/>
</dbReference>
<dbReference type="NCBIfam" id="TIGR02249">
    <property type="entry name" value="integrase_gron"/>
    <property type="match status" value="1"/>
</dbReference>
<dbReference type="PANTHER" id="PTHR30349:SF64">
    <property type="entry name" value="PROPHAGE INTEGRASE INTD-RELATED"/>
    <property type="match status" value="1"/>
</dbReference>
<dbReference type="PANTHER" id="PTHR30349">
    <property type="entry name" value="PHAGE INTEGRASE-RELATED"/>
    <property type="match status" value="1"/>
</dbReference>
<dbReference type="Pfam" id="PF13495">
    <property type="entry name" value="Phage_int_SAM_4"/>
    <property type="match status" value="1"/>
</dbReference>
<gene>
    <name evidence="13" type="ORF">GTP41_12410</name>
</gene>
<dbReference type="InterPro" id="IPR002104">
    <property type="entry name" value="Integrase_catalytic"/>
</dbReference>